<gene>
    <name evidence="2" type="ORF">PG996_000664</name>
</gene>
<name>A0ABR1WED9_9PEZI</name>
<keyword evidence="3" id="KW-1185">Reference proteome</keyword>
<dbReference type="Proteomes" id="UP001446871">
    <property type="component" value="Unassembled WGS sequence"/>
</dbReference>
<comment type="caution">
    <text evidence="2">The sequence shown here is derived from an EMBL/GenBank/DDBJ whole genome shotgun (WGS) entry which is preliminary data.</text>
</comment>
<organism evidence="2 3">
    <name type="scientific">Apiospora saccharicola</name>
    <dbReference type="NCBI Taxonomy" id="335842"/>
    <lineage>
        <taxon>Eukaryota</taxon>
        <taxon>Fungi</taxon>
        <taxon>Dikarya</taxon>
        <taxon>Ascomycota</taxon>
        <taxon>Pezizomycotina</taxon>
        <taxon>Sordariomycetes</taxon>
        <taxon>Xylariomycetidae</taxon>
        <taxon>Amphisphaeriales</taxon>
        <taxon>Apiosporaceae</taxon>
        <taxon>Apiospora</taxon>
    </lineage>
</organism>
<dbReference type="PANTHER" id="PTHR35179:SF1">
    <property type="entry name" value="INTEGRAL MEMBRANE PROTEIN"/>
    <property type="match status" value="1"/>
</dbReference>
<protein>
    <submittedName>
        <fullName evidence="2">Uncharacterized protein</fullName>
    </submittedName>
</protein>
<feature type="compositionally biased region" description="Low complexity" evidence="1">
    <location>
        <begin position="111"/>
        <end position="124"/>
    </location>
</feature>
<proteinExistence type="predicted"/>
<evidence type="ECO:0000313" key="2">
    <source>
        <dbReference type="EMBL" id="KAK8081883.1"/>
    </source>
</evidence>
<evidence type="ECO:0000313" key="3">
    <source>
        <dbReference type="Proteomes" id="UP001446871"/>
    </source>
</evidence>
<reference evidence="2 3" key="1">
    <citation type="submission" date="2023-01" db="EMBL/GenBank/DDBJ databases">
        <title>Analysis of 21 Apiospora genomes using comparative genomics revels a genus with tremendous synthesis potential of carbohydrate active enzymes and secondary metabolites.</title>
        <authorList>
            <person name="Sorensen T."/>
        </authorList>
    </citation>
    <scope>NUCLEOTIDE SEQUENCE [LARGE SCALE GENOMIC DNA]</scope>
    <source>
        <strain evidence="2 3">CBS 83171</strain>
    </source>
</reference>
<feature type="region of interest" description="Disordered" evidence="1">
    <location>
        <begin position="92"/>
        <end position="128"/>
    </location>
</feature>
<sequence>MSDPLHSIVDRFDLEWRDGKLYMVGWEADSRRDAPFDLKVGFLRYASIYTRGLEDSFSHHRVLTYDIGGLKCLVRTDADAYWFNRHCPSGGPNSNDAAGNEPETVLDGFHSSSSRVGNGVGSVRETSSPSGALKIRCLGQEIPRSCLMMVNFRGPIKRPRFESRAYFSHISHLYDGIVRDGGWVDKVSTKNSRNIEGGLAKWERKNQANIRRMVDLLKMLIHKARRNSAIRLTLVLECKPEEQEKVKAEL</sequence>
<accession>A0ABR1WED9</accession>
<dbReference type="PANTHER" id="PTHR35179">
    <property type="entry name" value="PROTEIN CBG02620"/>
    <property type="match status" value="1"/>
</dbReference>
<dbReference type="EMBL" id="JAQQWM010000001">
    <property type="protein sequence ID" value="KAK8081883.1"/>
    <property type="molecule type" value="Genomic_DNA"/>
</dbReference>
<evidence type="ECO:0000256" key="1">
    <source>
        <dbReference type="SAM" id="MobiDB-lite"/>
    </source>
</evidence>